<evidence type="ECO:0000256" key="1">
    <source>
        <dbReference type="ARBA" id="ARBA00005820"/>
    </source>
</evidence>
<evidence type="ECO:0000313" key="8">
    <source>
        <dbReference type="EMBL" id="AXK31834.1"/>
    </source>
</evidence>
<dbReference type="InterPro" id="IPR051677">
    <property type="entry name" value="AfsR-DnrI-RedD_regulator"/>
</dbReference>
<dbReference type="SUPFAM" id="SSF46894">
    <property type="entry name" value="C-terminal effector domain of the bipartite response regulators"/>
    <property type="match status" value="1"/>
</dbReference>
<evidence type="ECO:0000256" key="4">
    <source>
        <dbReference type="ARBA" id="ARBA00023125"/>
    </source>
</evidence>
<feature type="domain" description="OmpR/PhoB-type" evidence="7">
    <location>
        <begin position="1"/>
        <end position="100"/>
    </location>
</feature>
<dbReference type="PANTHER" id="PTHR35807">
    <property type="entry name" value="TRANSCRIPTIONAL REGULATOR REDD-RELATED"/>
    <property type="match status" value="1"/>
</dbReference>
<evidence type="ECO:0000256" key="3">
    <source>
        <dbReference type="ARBA" id="ARBA00023015"/>
    </source>
</evidence>
<dbReference type="Proteomes" id="UP000254425">
    <property type="component" value="Chromosome"/>
</dbReference>
<keyword evidence="3" id="KW-0805">Transcription regulation</keyword>
<dbReference type="SUPFAM" id="SSF48452">
    <property type="entry name" value="TPR-like"/>
    <property type="match status" value="1"/>
</dbReference>
<dbReference type="InterPro" id="IPR001867">
    <property type="entry name" value="OmpR/PhoB-type_DNA-bd"/>
</dbReference>
<proteinExistence type="inferred from homology"/>
<dbReference type="InterPro" id="IPR036388">
    <property type="entry name" value="WH-like_DNA-bd_sf"/>
</dbReference>
<keyword evidence="9" id="KW-1185">Reference proteome</keyword>
<dbReference type="InterPro" id="IPR005158">
    <property type="entry name" value="BTAD"/>
</dbReference>
<reference evidence="8 9" key="1">
    <citation type="submission" date="2018-07" db="EMBL/GenBank/DDBJ databases">
        <title>Draft genome of the type strain Streptomyces armeniacus ATCC 15676.</title>
        <authorList>
            <person name="Labana P."/>
            <person name="Gosse J.T."/>
            <person name="Boddy C.N."/>
        </authorList>
    </citation>
    <scope>NUCLEOTIDE SEQUENCE [LARGE SCALE GENOMIC DNA]</scope>
    <source>
        <strain evidence="8 9">ATCC 15676</strain>
    </source>
</reference>
<dbReference type="GO" id="GO:0003677">
    <property type="term" value="F:DNA binding"/>
    <property type="evidence" value="ECO:0007669"/>
    <property type="project" value="UniProtKB-UniRule"/>
</dbReference>
<evidence type="ECO:0000256" key="6">
    <source>
        <dbReference type="PROSITE-ProRule" id="PRU01091"/>
    </source>
</evidence>
<dbReference type="RefSeq" id="WP_208875650.1">
    <property type="nucleotide sequence ID" value="NZ_CP031320.1"/>
</dbReference>
<dbReference type="GO" id="GO:0000160">
    <property type="term" value="P:phosphorelay signal transduction system"/>
    <property type="evidence" value="ECO:0007669"/>
    <property type="project" value="UniProtKB-KW"/>
</dbReference>
<dbReference type="Pfam" id="PF00486">
    <property type="entry name" value="Trans_reg_C"/>
    <property type="match status" value="1"/>
</dbReference>
<dbReference type="SMART" id="SM01043">
    <property type="entry name" value="BTAD"/>
    <property type="match status" value="1"/>
</dbReference>
<sequence>MEIKVLGPLSVIEGEVPIMPTATKLRQLLALLCIQADRVVTVSSLMDEIWGESPPKSASSILQTYVLQLRRKISRALGHGDARVAKDILVTEQGGYTLRLGSGQLDYLAYDRLVESGRLAAESGDHRLASDRFSAALTMWRGPALVDVRVGNVLQFETLRMNESRMSVLQQRIDADIHIGRHTSLVPELQMLVAQYPLNESLCAQLMVALQRAGCSWRALAAYQQLREALSRELGLEPSAPLREIHQAVLVGEPAQSRFSPEQVAAAPRYGSAAGTPLFAATR</sequence>
<evidence type="ECO:0000259" key="7">
    <source>
        <dbReference type="PROSITE" id="PS51755"/>
    </source>
</evidence>
<dbReference type="PROSITE" id="PS51755">
    <property type="entry name" value="OMPR_PHOB"/>
    <property type="match status" value="1"/>
</dbReference>
<dbReference type="Gene3D" id="1.10.10.10">
    <property type="entry name" value="Winged helix-like DNA-binding domain superfamily/Winged helix DNA-binding domain"/>
    <property type="match status" value="1"/>
</dbReference>
<feature type="DNA-binding region" description="OmpR/PhoB-type" evidence="6">
    <location>
        <begin position="1"/>
        <end position="100"/>
    </location>
</feature>
<dbReference type="InterPro" id="IPR011990">
    <property type="entry name" value="TPR-like_helical_dom_sf"/>
</dbReference>
<comment type="similarity">
    <text evidence="1">Belongs to the AfsR/DnrI/RedD regulatory family.</text>
</comment>
<dbReference type="GO" id="GO:0006355">
    <property type="term" value="P:regulation of DNA-templated transcription"/>
    <property type="evidence" value="ECO:0007669"/>
    <property type="project" value="InterPro"/>
</dbReference>
<dbReference type="Gene3D" id="1.25.40.10">
    <property type="entry name" value="Tetratricopeptide repeat domain"/>
    <property type="match status" value="1"/>
</dbReference>
<accession>A0A345XJL8</accession>
<dbReference type="CDD" id="cd15831">
    <property type="entry name" value="BTAD"/>
    <property type="match status" value="1"/>
</dbReference>
<keyword evidence="5" id="KW-0804">Transcription</keyword>
<dbReference type="PANTHER" id="PTHR35807:SF1">
    <property type="entry name" value="TRANSCRIPTIONAL REGULATOR REDD"/>
    <property type="match status" value="1"/>
</dbReference>
<dbReference type="SMART" id="SM00862">
    <property type="entry name" value="Trans_reg_C"/>
    <property type="match status" value="1"/>
</dbReference>
<dbReference type="InterPro" id="IPR016032">
    <property type="entry name" value="Sig_transdc_resp-reg_C-effctor"/>
</dbReference>
<dbReference type="AlphaFoldDB" id="A0A345XJL8"/>
<dbReference type="KEGG" id="sarm:DVA86_03405"/>
<organism evidence="8 9">
    <name type="scientific">Streptomyces armeniacus</name>
    <dbReference type="NCBI Taxonomy" id="83291"/>
    <lineage>
        <taxon>Bacteria</taxon>
        <taxon>Bacillati</taxon>
        <taxon>Actinomycetota</taxon>
        <taxon>Actinomycetes</taxon>
        <taxon>Kitasatosporales</taxon>
        <taxon>Streptomycetaceae</taxon>
        <taxon>Streptomyces</taxon>
    </lineage>
</organism>
<keyword evidence="4 6" id="KW-0238">DNA-binding</keyword>
<keyword evidence="2" id="KW-0902">Two-component regulatory system</keyword>
<protein>
    <recommendedName>
        <fullName evidence="7">OmpR/PhoB-type domain-containing protein</fullName>
    </recommendedName>
</protein>
<dbReference type="Pfam" id="PF03704">
    <property type="entry name" value="BTAD"/>
    <property type="match status" value="1"/>
</dbReference>
<name>A0A345XJL8_9ACTN</name>
<gene>
    <name evidence="8" type="ORF">DVA86_03405</name>
</gene>
<dbReference type="EMBL" id="CP031320">
    <property type="protein sequence ID" value="AXK31834.1"/>
    <property type="molecule type" value="Genomic_DNA"/>
</dbReference>
<evidence type="ECO:0000256" key="2">
    <source>
        <dbReference type="ARBA" id="ARBA00023012"/>
    </source>
</evidence>
<evidence type="ECO:0000256" key="5">
    <source>
        <dbReference type="ARBA" id="ARBA00023163"/>
    </source>
</evidence>
<evidence type="ECO:0000313" key="9">
    <source>
        <dbReference type="Proteomes" id="UP000254425"/>
    </source>
</evidence>